<keyword evidence="2" id="KW-1185">Reference proteome</keyword>
<dbReference type="EMBL" id="AP019791">
    <property type="protein sequence ID" value="BBL78153.1"/>
    <property type="molecule type" value="Genomic_DNA"/>
</dbReference>
<proteinExistence type="predicted"/>
<dbReference type="RefSeq" id="WP_143526329.1">
    <property type="nucleotide sequence ID" value="NZ_AP019791.1"/>
</dbReference>
<name>A0A510HHM8_9ACTN</name>
<sequence length="88" mass="10083">MDRKLVEEALEQARREKANLAIWDRRDTFTVESEHLDDVELGDGHLRVRMQDGRATVYLQLDEIYKLAVEQEGARPVGIRAGFSVGRS</sequence>
<evidence type="ECO:0000313" key="2">
    <source>
        <dbReference type="Proteomes" id="UP000318065"/>
    </source>
</evidence>
<dbReference type="Proteomes" id="UP000318065">
    <property type="component" value="Chromosome"/>
</dbReference>
<reference evidence="1" key="1">
    <citation type="journal article" date="2019" name="Microbiol. Resour. Announc.">
        <title>Complete Genome Sequence of Rubrobacter xylanophilus Strain AA3-22, Isolated from Arima Onsen in Japan.</title>
        <authorList>
            <person name="Tomariguchi N."/>
            <person name="Miyazaki K."/>
        </authorList>
    </citation>
    <scope>NUCLEOTIDE SEQUENCE [LARGE SCALE GENOMIC DNA]</scope>
    <source>
        <strain evidence="1">AA3-22</strain>
    </source>
</reference>
<evidence type="ECO:0000313" key="1">
    <source>
        <dbReference type="EMBL" id="BBL78153.1"/>
    </source>
</evidence>
<accession>A0A510HHM8</accession>
<gene>
    <name evidence="1" type="ORF">RxyAA322_00070</name>
</gene>
<dbReference type="OrthoDB" id="5244125at2"/>
<organism evidence="1 2">
    <name type="scientific">Rubrobacter xylanophilus</name>
    <dbReference type="NCBI Taxonomy" id="49319"/>
    <lineage>
        <taxon>Bacteria</taxon>
        <taxon>Bacillati</taxon>
        <taxon>Actinomycetota</taxon>
        <taxon>Rubrobacteria</taxon>
        <taxon>Rubrobacterales</taxon>
        <taxon>Rubrobacteraceae</taxon>
        <taxon>Rubrobacter</taxon>
    </lineage>
</organism>
<dbReference type="AlphaFoldDB" id="A0A510HHM8"/>
<protein>
    <submittedName>
        <fullName evidence="1">Uncharacterized protein</fullName>
    </submittedName>
</protein>